<sequence length="230" mass="26448">MSAIKFPYPEGRYPRYEYPDDVFDLSHQFIERKGFGKVVFCLGVEDTSGLMVAYIPRGVPFVFQAYIESVDEYNFAFITILLPISYQHVDCKGFDLNLKTIHKGMTAVRNPIIIFLSFPMDPTIVPAVEKCTEEESGNKKFIELYLLVEDDTSFYLSFQAGKPGWFCPDMLAKERKFTRAFLNWMMVKSVVPESPNFKVEVRLGIAVQNAPEREACIHPLFTHNPFDARI</sequence>
<protein>
    <submittedName>
        <fullName evidence="1">Uncharacterized protein</fullName>
    </submittedName>
</protein>
<proteinExistence type="predicted"/>
<keyword evidence="2" id="KW-1185">Reference proteome</keyword>
<evidence type="ECO:0000313" key="2">
    <source>
        <dbReference type="Proteomes" id="UP000886523"/>
    </source>
</evidence>
<dbReference type="EMBL" id="MU129196">
    <property type="protein sequence ID" value="KAF9504765.1"/>
    <property type="molecule type" value="Genomic_DNA"/>
</dbReference>
<gene>
    <name evidence="1" type="ORF">BS47DRAFT_1368553</name>
</gene>
<evidence type="ECO:0000313" key="1">
    <source>
        <dbReference type="EMBL" id="KAF9504765.1"/>
    </source>
</evidence>
<dbReference type="AlphaFoldDB" id="A0A9P6AG74"/>
<dbReference type="Proteomes" id="UP000886523">
    <property type="component" value="Unassembled WGS sequence"/>
</dbReference>
<name>A0A9P6AG74_9AGAM</name>
<organism evidence="1 2">
    <name type="scientific">Hydnum rufescens UP504</name>
    <dbReference type="NCBI Taxonomy" id="1448309"/>
    <lineage>
        <taxon>Eukaryota</taxon>
        <taxon>Fungi</taxon>
        <taxon>Dikarya</taxon>
        <taxon>Basidiomycota</taxon>
        <taxon>Agaricomycotina</taxon>
        <taxon>Agaricomycetes</taxon>
        <taxon>Cantharellales</taxon>
        <taxon>Hydnaceae</taxon>
        <taxon>Hydnum</taxon>
    </lineage>
</organism>
<reference evidence="1" key="1">
    <citation type="journal article" date="2020" name="Nat. Commun.">
        <title>Large-scale genome sequencing of mycorrhizal fungi provides insights into the early evolution of symbiotic traits.</title>
        <authorList>
            <person name="Miyauchi S."/>
            <person name="Kiss E."/>
            <person name="Kuo A."/>
            <person name="Drula E."/>
            <person name="Kohler A."/>
            <person name="Sanchez-Garcia M."/>
            <person name="Morin E."/>
            <person name="Andreopoulos B."/>
            <person name="Barry K.W."/>
            <person name="Bonito G."/>
            <person name="Buee M."/>
            <person name="Carver A."/>
            <person name="Chen C."/>
            <person name="Cichocki N."/>
            <person name="Clum A."/>
            <person name="Culley D."/>
            <person name="Crous P.W."/>
            <person name="Fauchery L."/>
            <person name="Girlanda M."/>
            <person name="Hayes R.D."/>
            <person name="Keri Z."/>
            <person name="LaButti K."/>
            <person name="Lipzen A."/>
            <person name="Lombard V."/>
            <person name="Magnuson J."/>
            <person name="Maillard F."/>
            <person name="Murat C."/>
            <person name="Nolan M."/>
            <person name="Ohm R.A."/>
            <person name="Pangilinan J."/>
            <person name="Pereira M.F."/>
            <person name="Perotto S."/>
            <person name="Peter M."/>
            <person name="Pfister S."/>
            <person name="Riley R."/>
            <person name="Sitrit Y."/>
            <person name="Stielow J.B."/>
            <person name="Szollosi G."/>
            <person name="Zifcakova L."/>
            <person name="Stursova M."/>
            <person name="Spatafora J.W."/>
            <person name="Tedersoo L."/>
            <person name="Vaario L.M."/>
            <person name="Yamada A."/>
            <person name="Yan M."/>
            <person name="Wang P."/>
            <person name="Xu J."/>
            <person name="Bruns T."/>
            <person name="Baldrian P."/>
            <person name="Vilgalys R."/>
            <person name="Dunand C."/>
            <person name="Henrissat B."/>
            <person name="Grigoriev I.V."/>
            <person name="Hibbett D."/>
            <person name="Nagy L.G."/>
            <person name="Martin F.M."/>
        </authorList>
    </citation>
    <scope>NUCLEOTIDE SEQUENCE</scope>
    <source>
        <strain evidence="1">UP504</strain>
    </source>
</reference>
<comment type="caution">
    <text evidence="1">The sequence shown here is derived from an EMBL/GenBank/DDBJ whole genome shotgun (WGS) entry which is preliminary data.</text>
</comment>
<accession>A0A9P6AG74</accession>